<proteinExistence type="predicted"/>
<name>A0A803QIV1_CANSA</name>
<accession>A0A803QIV1</accession>
<organism evidence="1 2">
    <name type="scientific">Cannabis sativa</name>
    <name type="common">Hemp</name>
    <name type="synonym">Marijuana</name>
    <dbReference type="NCBI Taxonomy" id="3483"/>
    <lineage>
        <taxon>Eukaryota</taxon>
        <taxon>Viridiplantae</taxon>
        <taxon>Streptophyta</taxon>
        <taxon>Embryophyta</taxon>
        <taxon>Tracheophyta</taxon>
        <taxon>Spermatophyta</taxon>
        <taxon>Magnoliopsida</taxon>
        <taxon>eudicotyledons</taxon>
        <taxon>Gunneridae</taxon>
        <taxon>Pentapetalae</taxon>
        <taxon>rosids</taxon>
        <taxon>fabids</taxon>
        <taxon>Rosales</taxon>
        <taxon>Cannabaceae</taxon>
        <taxon>Cannabis</taxon>
    </lineage>
</organism>
<keyword evidence="2" id="KW-1185">Reference proteome</keyword>
<protein>
    <submittedName>
        <fullName evidence="1">Uncharacterized protein</fullName>
    </submittedName>
</protein>
<evidence type="ECO:0000313" key="1">
    <source>
        <dbReference type="EnsemblPlants" id="cds.evm.model.10.12"/>
    </source>
</evidence>
<dbReference type="EMBL" id="UZAU01000783">
    <property type="status" value="NOT_ANNOTATED_CDS"/>
    <property type="molecule type" value="Genomic_DNA"/>
</dbReference>
<reference evidence="1" key="1">
    <citation type="submission" date="2021-03" db="UniProtKB">
        <authorList>
            <consortium name="EnsemblPlants"/>
        </authorList>
    </citation>
    <scope>IDENTIFICATION</scope>
</reference>
<dbReference type="Proteomes" id="UP000596661">
    <property type="component" value="Unassembled WGS sequence"/>
</dbReference>
<dbReference type="EnsemblPlants" id="evm.model.10.12">
    <property type="protein sequence ID" value="cds.evm.model.10.12"/>
    <property type="gene ID" value="evm.TU.10.12"/>
</dbReference>
<dbReference type="Gramene" id="evm.model.10.12">
    <property type="protein sequence ID" value="cds.evm.model.10.12"/>
    <property type="gene ID" value="evm.TU.10.12"/>
</dbReference>
<dbReference type="AlphaFoldDB" id="A0A803QIV1"/>
<sequence>MSREKESSMFCEQNLVLFRELIGDEITMGRPGVTTTLHGHGLKPVARHGYETTNPQPNLGSSSRPFTHFDADRDLIMIPCPACPAVIDYISFGPRSSLLDLGSWNASRECEGAVTLNTQIFHLKRMALGGVLMLYDLASSAASQNDATHI</sequence>
<evidence type="ECO:0000313" key="2">
    <source>
        <dbReference type="Proteomes" id="UP000596661"/>
    </source>
</evidence>